<dbReference type="EMBL" id="JAJJMB010017331">
    <property type="protein sequence ID" value="KAI3839841.1"/>
    <property type="molecule type" value="Genomic_DNA"/>
</dbReference>
<dbReference type="InterPro" id="IPR044661">
    <property type="entry name" value="MED15a/b/c-like"/>
</dbReference>
<name>A0AAD4RXI0_9MAGN</name>
<dbReference type="Proteomes" id="UP001202328">
    <property type="component" value="Unassembled WGS sequence"/>
</dbReference>
<proteinExistence type="predicted"/>
<accession>A0AAD4RXI0</accession>
<organism evidence="1 2">
    <name type="scientific">Papaver atlanticum</name>
    <dbReference type="NCBI Taxonomy" id="357466"/>
    <lineage>
        <taxon>Eukaryota</taxon>
        <taxon>Viridiplantae</taxon>
        <taxon>Streptophyta</taxon>
        <taxon>Embryophyta</taxon>
        <taxon>Tracheophyta</taxon>
        <taxon>Spermatophyta</taxon>
        <taxon>Magnoliopsida</taxon>
        <taxon>Ranunculales</taxon>
        <taxon>Papaveraceae</taxon>
        <taxon>Papaveroideae</taxon>
        <taxon>Papaver</taxon>
    </lineage>
</organism>
<protein>
    <submittedName>
        <fullName evidence="1">Uncharacterized protein</fullName>
    </submittedName>
</protein>
<keyword evidence="2" id="KW-1185">Reference proteome</keyword>
<evidence type="ECO:0000313" key="2">
    <source>
        <dbReference type="Proteomes" id="UP001202328"/>
    </source>
</evidence>
<reference evidence="1" key="1">
    <citation type="submission" date="2022-04" db="EMBL/GenBank/DDBJ databases">
        <title>A functionally conserved STORR gene fusion in Papaver species that diverged 16.8 million years ago.</title>
        <authorList>
            <person name="Catania T."/>
        </authorList>
    </citation>
    <scope>NUCLEOTIDE SEQUENCE</scope>
    <source>
        <strain evidence="1">S-188037</strain>
    </source>
</reference>
<dbReference type="AlphaFoldDB" id="A0AAD4RXI0"/>
<comment type="caution">
    <text evidence="1">The sequence shown here is derived from an EMBL/GenBank/DDBJ whole genome shotgun (WGS) entry which is preliminary data.</text>
</comment>
<dbReference type="PANTHER" id="PTHR33137:SF37">
    <property type="entry name" value="MEDIATOR COMPLEX SUBUNIT 15 KIX DOMAIN-CONTAINING PROTEIN"/>
    <property type="match status" value="1"/>
</dbReference>
<sequence>MGEQSETLKRIDFMIEVYIPRLDIMLGWLRSKIEQLPVSSENSPSHPKPEETEHLRKYVTCLEKEQSLLQRSQSHCRYSMDAVICWEKRLVGSMNMPNLMAALQLPLLQIPQLKAGTPLQSTNLPSSTLSSCTPLASSDLPASVDTMSSRDTSVDEQNEITNKIDFMKEAYIPLLDQMLSRLDCRIQQLPISSEIFPTHLKPDEIEYLRKYKTKLEKARSLLHISRGPRRSMDDVIRWEKQIVRFLNLPNLMAAVQLPGDLLSQLQIPQLKQRDSNQNNPEKSVSTITPIERLVKAVERSSFKALSAAVEDIRSVVSLTDVVAGAHPTRCHVEHRYFEVINNVVETKLKQCYSVNPVLLEEVGAINHVLINTKLSISDKSITLVSNTGEDVEGMIVNCTFSPVSRSSSTEKFPALPMWFLIPANYPLCSPVLLDCSQESQSHGYAYEYLLTDAMMKFYQSLCWIPELTSLTEMAENWDSCADEVFSEHARRMEK</sequence>
<gene>
    <name evidence="1" type="ORF">MKW98_010146</name>
</gene>
<dbReference type="GO" id="GO:0003713">
    <property type="term" value="F:transcription coactivator activity"/>
    <property type="evidence" value="ECO:0007669"/>
    <property type="project" value="InterPro"/>
</dbReference>
<dbReference type="PANTHER" id="PTHR33137">
    <property type="entry name" value="MEDIATOR OF RNA POLYMERASE II TRANSCRIPTION SUBUNIT 15A-RELATED"/>
    <property type="match status" value="1"/>
</dbReference>
<dbReference type="GO" id="GO:0031490">
    <property type="term" value="F:chromatin DNA binding"/>
    <property type="evidence" value="ECO:0007669"/>
    <property type="project" value="InterPro"/>
</dbReference>
<evidence type="ECO:0000313" key="1">
    <source>
        <dbReference type="EMBL" id="KAI3839841.1"/>
    </source>
</evidence>